<dbReference type="RefSeq" id="WP_035368338.1">
    <property type="nucleotide sequence ID" value="NZ_LR215050.1"/>
</dbReference>
<gene>
    <name evidence="1" type="ORF">NCTC10172_00755</name>
</gene>
<dbReference type="EMBL" id="LR215050">
    <property type="protein sequence ID" value="VEU82735.1"/>
    <property type="molecule type" value="Genomic_DNA"/>
</dbReference>
<dbReference type="STRING" id="1408416.GCA_000702765_00193"/>
<accession>A0A449BJT9</accession>
<dbReference type="Proteomes" id="UP000290909">
    <property type="component" value="Chromosome"/>
</dbReference>
<protein>
    <submittedName>
        <fullName evidence="1">Uncharacterized protein</fullName>
    </submittedName>
</protein>
<dbReference type="AlphaFoldDB" id="A0A449BJT9"/>
<evidence type="ECO:0000313" key="2">
    <source>
        <dbReference type="Proteomes" id="UP000290909"/>
    </source>
</evidence>
<proteinExistence type="predicted"/>
<organism evidence="1 2">
    <name type="scientific">Acholeplasma hippikon</name>
    <dbReference type="NCBI Taxonomy" id="264636"/>
    <lineage>
        <taxon>Bacteria</taxon>
        <taxon>Bacillati</taxon>
        <taxon>Mycoplasmatota</taxon>
        <taxon>Mollicutes</taxon>
        <taxon>Acholeplasmatales</taxon>
        <taxon>Acholeplasmataceae</taxon>
        <taxon>Acholeplasma</taxon>
    </lineage>
</organism>
<name>A0A449BJT9_9MOLU</name>
<keyword evidence="2" id="KW-1185">Reference proteome</keyword>
<sequence>MYCRICNQYINRKVTLKNFFYKDYRDTCINCFKAKMNLFPYFVIPIQSGMLHIFELLAEDVKDYSLFIDYFYPYYKAYLKTNRLIDAIYMDYLDQQYINLLDKFEVGNLIIFTNKYKED</sequence>
<reference evidence="1 2" key="1">
    <citation type="submission" date="2019-01" db="EMBL/GenBank/DDBJ databases">
        <authorList>
            <consortium name="Pathogen Informatics"/>
        </authorList>
    </citation>
    <scope>NUCLEOTIDE SEQUENCE [LARGE SCALE GENOMIC DNA]</scope>
    <source>
        <strain evidence="1 2">NCTC10172</strain>
    </source>
</reference>
<dbReference type="KEGG" id="ahk:NCTC10172_00755"/>
<evidence type="ECO:0000313" key="1">
    <source>
        <dbReference type="EMBL" id="VEU82735.1"/>
    </source>
</evidence>